<dbReference type="InterPro" id="IPR000089">
    <property type="entry name" value="Biotin_lipoyl"/>
</dbReference>
<evidence type="ECO:0000259" key="1">
    <source>
        <dbReference type="Pfam" id="PF00364"/>
    </source>
</evidence>
<dbReference type="SUPFAM" id="SSF51230">
    <property type="entry name" value="Single hybrid motif"/>
    <property type="match status" value="1"/>
</dbReference>
<sequence>MDLRYNVIAPFAGIIERIYVKQGESVELGAVLFALQAEGITHHIVAPVGGEAEQLEVSAGDSVIAGMFLTHIKEQ</sequence>
<dbReference type="Proteomes" id="UP001597541">
    <property type="component" value="Unassembled WGS sequence"/>
</dbReference>
<dbReference type="EMBL" id="JBHUME010000002">
    <property type="protein sequence ID" value="MFD2611030.1"/>
    <property type="molecule type" value="Genomic_DNA"/>
</dbReference>
<reference evidence="3" key="1">
    <citation type="journal article" date="2019" name="Int. J. Syst. Evol. Microbiol.">
        <title>The Global Catalogue of Microorganisms (GCM) 10K type strain sequencing project: providing services to taxonomists for standard genome sequencing and annotation.</title>
        <authorList>
            <consortium name="The Broad Institute Genomics Platform"/>
            <consortium name="The Broad Institute Genome Sequencing Center for Infectious Disease"/>
            <person name="Wu L."/>
            <person name="Ma J."/>
        </authorList>
    </citation>
    <scope>NUCLEOTIDE SEQUENCE [LARGE SCALE GENOMIC DNA]</scope>
    <source>
        <strain evidence="3">KCTC 3950</strain>
    </source>
</reference>
<name>A0ABW5P973_9BACL</name>
<comment type="caution">
    <text evidence="2">The sequence shown here is derived from an EMBL/GenBank/DDBJ whole genome shotgun (WGS) entry which is preliminary data.</text>
</comment>
<feature type="domain" description="Lipoyl-binding" evidence="1">
    <location>
        <begin position="13"/>
        <end position="71"/>
    </location>
</feature>
<dbReference type="InterPro" id="IPR011053">
    <property type="entry name" value="Single_hybrid_motif"/>
</dbReference>
<dbReference type="Gene3D" id="2.40.50.100">
    <property type="match status" value="1"/>
</dbReference>
<evidence type="ECO:0000313" key="3">
    <source>
        <dbReference type="Proteomes" id="UP001597541"/>
    </source>
</evidence>
<organism evidence="2 3">
    <name type="scientific">Paenibacillus gansuensis</name>
    <dbReference type="NCBI Taxonomy" id="306542"/>
    <lineage>
        <taxon>Bacteria</taxon>
        <taxon>Bacillati</taxon>
        <taxon>Bacillota</taxon>
        <taxon>Bacilli</taxon>
        <taxon>Bacillales</taxon>
        <taxon>Paenibacillaceae</taxon>
        <taxon>Paenibacillus</taxon>
    </lineage>
</organism>
<evidence type="ECO:0000313" key="2">
    <source>
        <dbReference type="EMBL" id="MFD2611030.1"/>
    </source>
</evidence>
<dbReference type="RefSeq" id="WP_377599289.1">
    <property type="nucleotide sequence ID" value="NZ_JBHUME010000002.1"/>
</dbReference>
<gene>
    <name evidence="2" type="ORF">ACFSUF_01175</name>
</gene>
<keyword evidence="3" id="KW-1185">Reference proteome</keyword>
<proteinExistence type="predicted"/>
<accession>A0ABW5P973</accession>
<dbReference type="Pfam" id="PF00364">
    <property type="entry name" value="Biotin_lipoyl"/>
    <property type="match status" value="1"/>
</dbReference>
<protein>
    <submittedName>
        <fullName evidence="2">Biotin/lipoyl-containing protein</fullName>
    </submittedName>
</protein>